<dbReference type="Pfam" id="PF00698">
    <property type="entry name" value="Acyl_transf_1"/>
    <property type="match status" value="1"/>
</dbReference>
<dbReference type="InterPro" id="IPR050091">
    <property type="entry name" value="PKS_NRPS_Biosynth_Enz"/>
</dbReference>
<dbReference type="Gene3D" id="3.10.129.110">
    <property type="entry name" value="Polyketide synthase dehydratase"/>
    <property type="match status" value="1"/>
</dbReference>
<dbReference type="InterPro" id="IPR049551">
    <property type="entry name" value="PKS_DH_C"/>
</dbReference>
<dbReference type="CDD" id="cd02440">
    <property type="entry name" value="AdoMet_MTases"/>
    <property type="match status" value="1"/>
</dbReference>
<dbReference type="SUPFAM" id="SSF53335">
    <property type="entry name" value="S-adenosyl-L-methionine-dependent methyltransferases"/>
    <property type="match status" value="1"/>
</dbReference>
<dbReference type="SMART" id="SM00826">
    <property type="entry name" value="PKS_DH"/>
    <property type="match status" value="1"/>
</dbReference>
<dbReference type="SUPFAM" id="SSF52151">
    <property type="entry name" value="FabD/lysophospholipase-like"/>
    <property type="match status" value="1"/>
</dbReference>
<evidence type="ECO:0008006" key="8">
    <source>
        <dbReference type="Google" id="ProtNLM"/>
    </source>
</evidence>
<feature type="region of interest" description="C-terminal hotdog fold" evidence="3">
    <location>
        <begin position="1055"/>
        <end position="1208"/>
    </location>
</feature>
<dbReference type="InterPro" id="IPR016036">
    <property type="entry name" value="Malonyl_transacylase_ACP-bd"/>
</dbReference>
<dbReference type="EMBL" id="JASJQH010000355">
    <property type="protein sequence ID" value="KAK9764861.1"/>
    <property type="molecule type" value="Genomic_DNA"/>
</dbReference>
<evidence type="ECO:0000256" key="2">
    <source>
        <dbReference type="ARBA" id="ARBA00022553"/>
    </source>
</evidence>
<evidence type="ECO:0000256" key="1">
    <source>
        <dbReference type="ARBA" id="ARBA00022450"/>
    </source>
</evidence>
<name>A0ABR2WTW8_9FUNG</name>
<dbReference type="Gene3D" id="3.30.70.3290">
    <property type="match status" value="1"/>
</dbReference>
<dbReference type="InterPro" id="IPR016039">
    <property type="entry name" value="Thiolase-like"/>
</dbReference>
<dbReference type="InterPro" id="IPR020841">
    <property type="entry name" value="PKS_Beta-ketoAc_synthase_dom"/>
</dbReference>
<dbReference type="Gene3D" id="3.40.47.10">
    <property type="match status" value="1"/>
</dbReference>
<dbReference type="SUPFAM" id="SSF55048">
    <property type="entry name" value="Probable ACP-binding domain of malonyl-CoA ACP transacylase"/>
    <property type="match status" value="1"/>
</dbReference>
<dbReference type="InterPro" id="IPR029063">
    <property type="entry name" value="SAM-dependent_MTases_sf"/>
</dbReference>
<evidence type="ECO:0000259" key="5">
    <source>
        <dbReference type="PROSITE" id="PS52019"/>
    </source>
</evidence>
<dbReference type="Pfam" id="PF16197">
    <property type="entry name" value="KAsynt_C_assoc"/>
    <property type="match status" value="1"/>
</dbReference>
<dbReference type="Pfam" id="PF14765">
    <property type="entry name" value="PS-DH"/>
    <property type="match status" value="1"/>
</dbReference>
<dbReference type="PROSITE" id="PS52004">
    <property type="entry name" value="KS3_2"/>
    <property type="match status" value="1"/>
</dbReference>
<dbReference type="PANTHER" id="PTHR43775">
    <property type="entry name" value="FATTY ACID SYNTHASE"/>
    <property type="match status" value="1"/>
</dbReference>
<sequence>MATYENEPIAVVGLGLRLPGDAESSEELWELLVNQHDCLRDLENRFGASAYYHPDPNHKGTISFRKAHLLDNDPGTFDAKFFSINPREAKSMDPQQRLLLEVIYEAAENAGITLEMLSGSNTGVYTAFSGYLNCDYYTMVKRDLRSMPSYIGTGNYSSIVSNRASYVYNLKGPSISVDTACYSSLVALDIACKAIRSGDIEMAIVGGTSLILDFEACMVLSSLQLVSATSRCHTFSSLADGYSRGEGICCMVLKPLSAALRDNDTIRALIRGTGSNQDGHTDGMMLPSSEAQEELIRKVYSREGIDPMDTQYVEAHGTGTTMGDSIEMATIARVFGRENEPKSLYVGSIKSNIGHLEGASGIAGVIKTIVSLERGKIPPLYNSKEPVNPLLEMDKYGINLAPEVIDWPDCSNENQPKRASVNSFGVGGTNAHAILEEYRANDSFKERDTNRFYAIVLSAGSEHSAKASMENYYNYLKEIEGIQVSDLAYTLANRRSLLPFRHIAVVKSLEELVSIYSNYTNVLWKDVVAEEPKVAFVFTGQGAQWCRMGCDLISQFPLVKRTMEACEEALNRLVDKPQWSLLEELHKPEEESLIGQSFISQPLCTALQIALIHLWKSWGVRPVAVIGHSSGEIAAAYCSGIVSLEEAMANAYYRGAFKPTQSGKMMAVELSPEQCQQYNMKDVSIAAINSSESLTLSGDETAIRALYEQITQDGYYAKILHTDCAYHSCHMLSVAKSYRDALASLKQTAKGPSIPMMSTVHREFIHRAEITEDYWVKNMVNPVQFKDALTRLDTSLKPDIYIDIGPHSALKSYVTQISPTTKYLSSLRRMESGSKHMLEAAGSLLLANYKVNIAAMNGFETQENGVTQYSHGKCLSNLPKYAWDHTTKFWYESRVTKNILYPAFAGHELLGLPNREADDKFYQWRNYLRISEIPWLLDHQIQGSVVFPAAGYIVMAIEAIHQIFKEQLEGQERKFACLKDVCIKSALTLQDMDEIEIIFTMHALRKETKSYSEQWFQFEISTFQNSSSEEHCCGLISLESDLEIQSLSPPRMEVTTKLDPEELYSAVNNMGLYLGPTFRRFEDILCNGPLASMQLQNSVVPSKALEGDSQRYIIHPCVLDSIFKSTFPALITSEKSDGIYVPTRCKNITIDLQINSASNIHICTQMSSFGRRKMSANLQLFADREDVESPLLYAEGVEYTKLDNILPDGNQSQGPPVIHRVVYEPDMDKLNPDQAASYFSSYLPETQQIDALMDQVFLCYIQLALMDLLPNSIPEMPDHLRHLWAWMQQFRLGPEADRQKLTDDLNRLSQEMISREPGMQIVLAIGCNLVDILRSNKDPLTLMTENGLLEKFYRAIDKRFSIPLGKIMATLAHKYPYMNVLEIGAGTGGATRNALLGLESLGNVNCIQSYTFTDISKGFFENAKEKFEKYSNFMSYKALNIEQDPIQQGFREGYYDLIIASNVLHATESISKTLQNTRKLLRPGGYLLLSEVTRPWSTITMIMGTLPGWWFGINDNRTMGPLLSEEQWCQALRQNGFSGITTCIRDSPNPEDKGLSILIERAVDPQEASVAPWKFYQNHGFPPIDKSSKLWIYLPDSEAPEIEDIARSIQESISSSLGFSSVEILPLLQSSTRSDKGCDSKHDYAIILSELKSEILFNCHSETLLVL</sequence>
<proteinExistence type="predicted"/>
<dbReference type="Pfam" id="PF08242">
    <property type="entry name" value="Methyltransf_12"/>
    <property type="match status" value="1"/>
</dbReference>
<evidence type="ECO:0000313" key="6">
    <source>
        <dbReference type="EMBL" id="KAK9764861.1"/>
    </source>
</evidence>
<feature type="domain" description="Ketosynthase family 3 (KS3)" evidence="4">
    <location>
        <begin position="6"/>
        <end position="437"/>
    </location>
</feature>
<dbReference type="Proteomes" id="UP001479436">
    <property type="component" value="Unassembled WGS sequence"/>
</dbReference>
<accession>A0ABR2WTW8</accession>
<dbReference type="InterPro" id="IPR016035">
    <property type="entry name" value="Acyl_Trfase/lysoPLipase"/>
</dbReference>
<protein>
    <recommendedName>
        <fullName evidence="8">Polyketide synthase</fullName>
    </recommendedName>
</protein>
<dbReference type="CDD" id="cd00833">
    <property type="entry name" value="PKS"/>
    <property type="match status" value="1"/>
</dbReference>
<evidence type="ECO:0000256" key="3">
    <source>
        <dbReference type="PROSITE-ProRule" id="PRU01363"/>
    </source>
</evidence>
<reference evidence="6 7" key="1">
    <citation type="submission" date="2023-04" db="EMBL/GenBank/DDBJ databases">
        <title>Genome of Basidiobolus ranarum AG-B5.</title>
        <authorList>
            <person name="Stajich J.E."/>
            <person name="Carter-House D."/>
            <person name="Gryganskyi A."/>
        </authorList>
    </citation>
    <scope>NUCLEOTIDE SEQUENCE [LARGE SCALE GENOMIC DNA]</scope>
    <source>
        <strain evidence="6 7">AG-B5</strain>
    </source>
</reference>
<keyword evidence="2" id="KW-0597">Phosphoprotein</keyword>
<dbReference type="InterPro" id="IPR042104">
    <property type="entry name" value="PKS_dehydratase_sf"/>
</dbReference>
<dbReference type="InterPro" id="IPR014031">
    <property type="entry name" value="Ketoacyl_synth_C"/>
</dbReference>
<feature type="active site" description="Proton donor; for dehydratase activity" evidence="3">
    <location>
        <position position="1120"/>
    </location>
</feature>
<dbReference type="InterPro" id="IPR001227">
    <property type="entry name" value="Ac_transferase_dom_sf"/>
</dbReference>
<dbReference type="SMART" id="SM00827">
    <property type="entry name" value="PKS_AT"/>
    <property type="match status" value="1"/>
</dbReference>
<dbReference type="SUPFAM" id="SSF53901">
    <property type="entry name" value="Thiolase-like"/>
    <property type="match status" value="1"/>
</dbReference>
<keyword evidence="1" id="KW-0596">Phosphopantetheine</keyword>
<evidence type="ECO:0000313" key="7">
    <source>
        <dbReference type="Proteomes" id="UP001479436"/>
    </source>
</evidence>
<organism evidence="6 7">
    <name type="scientific">Basidiobolus ranarum</name>
    <dbReference type="NCBI Taxonomy" id="34480"/>
    <lineage>
        <taxon>Eukaryota</taxon>
        <taxon>Fungi</taxon>
        <taxon>Fungi incertae sedis</taxon>
        <taxon>Zoopagomycota</taxon>
        <taxon>Entomophthoromycotina</taxon>
        <taxon>Basidiobolomycetes</taxon>
        <taxon>Basidiobolales</taxon>
        <taxon>Basidiobolaceae</taxon>
        <taxon>Basidiobolus</taxon>
    </lineage>
</organism>
<dbReference type="InterPro" id="IPR049552">
    <property type="entry name" value="PKS_DH_N"/>
</dbReference>
<feature type="active site" description="Proton acceptor; for dehydratase activity" evidence="3">
    <location>
        <position position="939"/>
    </location>
</feature>
<dbReference type="Gene3D" id="3.40.366.10">
    <property type="entry name" value="Malonyl-Coenzyme A Acyl Carrier Protein, domain 2"/>
    <property type="match status" value="1"/>
</dbReference>
<dbReference type="InterPro" id="IPR032821">
    <property type="entry name" value="PKS_assoc"/>
</dbReference>
<dbReference type="Gene3D" id="3.40.50.150">
    <property type="entry name" value="Vaccinia Virus protein VP39"/>
    <property type="match status" value="1"/>
</dbReference>
<feature type="domain" description="PKS/mFAS DH" evidence="5">
    <location>
        <begin position="907"/>
        <end position="1208"/>
    </location>
</feature>
<dbReference type="PANTHER" id="PTHR43775:SF37">
    <property type="entry name" value="SI:DKEY-61P9.11"/>
    <property type="match status" value="1"/>
</dbReference>
<dbReference type="SMART" id="SM00825">
    <property type="entry name" value="PKS_KS"/>
    <property type="match status" value="1"/>
</dbReference>
<dbReference type="InterPro" id="IPR020807">
    <property type="entry name" value="PKS_DH"/>
</dbReference>
<keyword evidence="7" id="KW-1185">Reference proteome</keyword>
<evidence type="ECO:0000259" key="4">
    <source>
        <dbReference type="PROSITE" id="PS52004"/>
    </source>
</evidence>
<dbReference type="InterPro" id="IPR014030">
    <property type="entry name" value="Ketoacyl_synth_N"/>
</dbReference>
<dbReference type="Pfam" id="PF21089">
    <property type="entry name" value="PKS_DH_N"/>
    <property type="match status" value="1"/>
</dbReference>
<dbReference type="Pfam" id="PF00109">
    <property type="entry name" value="ketoacyl-synt"/>
    <property type="match status" value="1"/>
</dbReference>
<dbReference type="InterPro" id="IPR014043">
    <property type="entry name" value="Acyl_transferase_dom"/>
</dbReference>
<comment type="caution">
    <text evidence="6">The sequence shown here is derived from an EMBL/GenBank/DDBJ whole genome shotgun (WGS) entry which is preliminary data.</text>
</comment>
<dbReference type="PROSITE" id="PS52019">
    <property type="entry name" value="PKS_MFAS_DH"/>
    <property type="match status" value="1"/>
</dbReference>
<dbReference type="InterPro" id="IPR049900">
    <property type="entry name" value="PKS_mFAS_DH"/>
</dbReference>
<feature type="region of interest" description="N-terminal hotdog fold" evidence="3">
    <location>
        <begin position="907"/>
        <end position="1043"/>
    </location>
</feature>
<gene>
    <name evidence="6" type="ORF">K7432_007299</name>
</gene>
<dbReference type="InterPro" id="IPR013217">
    <property type="entry name" value="Methyltransf_12"/>
</dbReference>
<dbReference type="Pfam" id="PF02801">
    <property type="entry name" value="Ketoacyl-synt_C"/>
    <property type="match status" value="1"/>
</dbReference>